<evidence type="ECO:0000313" key="5">
    <source>
        <dbReference type="Proteomes" id="UP000190229"/>
    </source>
</evidence>
<dbReference type="Proteomes" id="UP000077421">
    <property type="component" value="Unassembled WGS sequence"/>
</dbReference>
<protein>
    <submittedName>
        <fullName evidence="2">Uncharacterized protein</fullName>
    </submittedName>
</protein>
<evidence type="ECO:0000256" key="1">
    <source>
        <dbReference type="SAM" id="MobiDB-lite"/>
    </source>
</evidence>
<dbReference type="EMBL" id="MWPS01000043">
    <property type="protein sequence ID" value="OPG15138.1"/>
    <property type="molecule type" value="Genomic_DNA"/>
</dbReference>
<evidence type="ECO:0000313" key="2">
    <source>
        <dbReference type="EMBL" id="OAG95147.1"/>
    </source>
</evidence>
<reference evidence="3 5" key="2">
    <citation type="submission" date="2017-02" db="EMBL/GenBank/DDBJ databases">
        <title>Draft genome of Acidibacillus ferrooxidans Huett2.</title>
        <authorList>
            <person name="Schopf S."/>
        </authorList>
    </citation>
    <scope>NUCLEOTIDE SEQUENCE [LARGE SCALE GENOMIC DNA]</scope>
    <source>
        <strain evidence="3 5">Huett2</strain>
    </source>
</reference>
<feature type="compositionally biased region" description="Basic and acidic residues" evidence="1">
    <location>
        <begin position="106"/>
        <end position="116"/>
    </location>
</feature>
<dbReference type="RefSeq" id="WP_067560824.1">
    <property type="nucleotide sequence ID" value="NZ_LSUQ01000003.1"/>
</dbReference>
<keyword evidence="5" id="KW-1185">Reference proteome</keyword>
<accession>A0A161QGU0</accession>
<dbReference type="Proteomes" id="UP000190229">
    <property type="component" value="Unassembled WGS sequence"/>
</dbReference>
<comment type="caution">
    <text evidence="2">The sequence shown here is derived from an EMBL/GenBank/DDBJ whole genome shotgun (WGS) entry which is preliminary data.</text>
</comment>
<evidence type="ECO:0000313" key="4">
    <source>
        <dbReference type="Proteomes" id="UP000077421"/>
    </source>
</evidence>
<dbReference type="OrthoDB" id="9941948at2"/>
<evidence type="ECO:0000313" key="3">
    <source>
        <dbReference type="EMBL" id="OPG15138.1"/>
    </source>
</evidence>
<feature type="region of interest" description="Disordered" evidence="1">
    <location>
        <begin position="93"/>
        <end position="116"/>
    </location>
</feature>
<proteinExistence type="predicted"/>
<organism evidence="2 4">
    <name type="scientific">Ferroacidibacillus organovorans</name>
    <dbReference type="NCBI Taxonomy" id="1765683"/>
    <lineage>
        <taxon>Bacteria</taxon>
        <taxon>Bacillati</taxon>
        <taxon>Bacillota</taxon>
        <taxon>Bacilli</taxon>
        <taxon>Bacillales</taxon>
        <taxon>Alicyclobacillaceae</taxon>
        <taxon>Ferroacidibacillus</taxon>
    </lineage>
</organism>
<name>A0A161QGU0_9BACL</name>
<feature type="region of interest" description="Disordered" evidence="1">
    <location>
        <begin position="211"/>
        <end position="250"/>
    </location>
</feature>
<dbReference type="AlphaFoldDB" id="A0A161QGU0"/>
<sequence length="250" mass="27402">MSDVTNSQNHFLSRKERSRAMRVNRQKKPYRTLLVLAAMLTPASAISSDLFVRNTEALLTSSKQMTAVFQSADHFPSWYAQLVGQLAGDAQQSDSLTQRISHRAGIRSDKEDEKKKTDQEKILSHLNGMVSQEASLIQNANATFEIISQAAATDETNYQNAIAQKDTQPVIESFARVASWGQTALSTATSYLSRMQDDMQTCTSVVASFVKHDKKSDQPDAKATTNHAGSDAPQAPASVVSDVYNKPSSN</sequence>
<reference evidence="2 4" key="1">
    <citation type="submission" date="2016-02" db="EMBL/GenBank/DDBJ databases">
        <title>Draft genome sequence of Acidibacillus ferrooxidans SLC66.</title>
        <authorList>
            <person name="Oliveira G."/>
            <person name="Nancucheo I."/>
            <person name="Dall'Agnol H."/>
            <person name="Johnson B."/>
            <person name="Oliveira R."/>
            <person name="Nunes G.L."/>
            <person name="Tzotzos G."/>
            <person name="Orellana S.C."/>
            <person name="Salim A.C."/>
            <person name="Araujo F.M."/>
        </authorList>
    </citation>
    <scope>NUCLEOTIDE SEQUENCE [LARGE SCALE GENOMIC DNA]</scope>
    <source>
        <strain evidence="2 4">SLC66</strain>
    </source>
</reference>
<feature type="compositionally biased region" description="Basic and acidic residues" evidence="1">
    <location>
        <begin position="211"/>
        <end position="220"/>
    </location>
</feature>
<dbReference type="STRING" id="1765683.B2M26_13380"/>
<dbReference type="EMBL" id="LSUQ01000003">
    <property type="protein sequence ID" value="OAG95147.1"/>
    <property type="molecule type" value="Genomic_DNA"/>
</dbReference>
<gene>
    <name evidence="2" type="ORF">AYW79_01525</name>
    <name evidence="3" type="ORF">B2M26_13380</name>
</gene>